<evidence type="ECO:0000313" key="3">
    <source>
        <dbReference type="Proteomes" id="UP000603865"/>
    </source>
</evidence>
<sequence length="71" mass="8119">MDFLAGQVGWMLWKDDPDERTLLEVLLEKCAPLSEVRRLTLDVRQLSRERNAEPLDVGQPASGGNDMRPWP</sequence>
<protein>
    <submittedName>
        <fullName evidence="2">Uncharacterized protein</fullName>
    </submittedName>
</protein>
<accession>A0A918FHP5</accession>
<dbReference type="Proteomes" id="UP000603865">
    <property type="component" value="Unassembled WGS sequence"/>
</dbReference>
<organism evidence="2 3">
    <name type="scientific">Deinococcus ruber</name>
    <dbReference type="NCBI Taxonomy" id="1848197"/>
    <lineage>
        <taxon>Bacteria</taxon>
        <taxon>Thermotogati</taxon>
        <taxon>Deinococcota</taxon>
        <taxon>Deinococci</taxon>
        <taxon>Deinococcales</taxon>
        <taxon>Deinococcaceae</taxon>
        <taxon>Deinococcus</taxon>
    </lineage>
</organism>
<dbReference type="EMBL" id="BMQL01000085">
    <property type="protein sequence ID" value="GGR38346.1"/>
    <property type="molecule type" value="Genomic_DNA"/>
</dbReference>
<keyword evidence="3" id="KW-1185">Reference proteome</keyword>
<feature type="region of interest" description="Disordered" evidence="1">
    <location>
        <begin position="49"/>
        <end position="71"/>
    </location>
</feature>
<evidence type="ECO:0000313" key="2">
    <source>
        <dbReference type="EMBL" id="GGR38346.1"/>
    </source>
</evidence>
<comment type="caution">
    <text evidence="2">The sequence shown here is derived from an EMBL/GenBank/DDBJ whole genome shotgun (WGS) entry which is preliminary data.</text>
</comment>
<name>A0A918FHP5_9DEIO</name>
<reference evidence="2" key="2">
    <citation type="submission" date="2020-09" db="EMBL/GenBank/DDBJ databases">
        <authorList>
            <person name="Sun Q."/>
            <person name="Ohkuma M."/>
        </authorList>
    </citation>
    <scope>NUCLEOTIDE SEQUENCE</scope>
    <source>
        <strain evidence="2">JCM 31311</strain>
    </source>
</reference>
<proteinExistence type="predicted"/>
<evidence type="ECO:0000256" key="1">
    <source>
        <dbReference type="SAM" id="MobiDB-lite"/>
    </source>
</evidence>
<reference evidence="2" key="1">
    <citation type="journal article" date="2014" name="Int. J. Syst. Evol. Microbiol.">
        <title>Complete genome sequence of Corynebacterium casei LMG S-19264T (=DSM 44701T), isolated from a smear-ripened cheese.</title>
        <authorList>
            <consortium name="US DOE Joint Genome Institute (JGI-PGF)"/>
            <person name="Walter F."/>
            <person name="Albersmeier A."/>
            <person name="Kalinowski J."/>
            <person name="Ruckert C."/>
        </authorList>
    </citation>
    <scope>NUCLEOTIDE SEQUENCE</scope>
    <source>
        <strain evidence="2">JCM 31311</strain>
    </source>
</reference>
<dbReference type="AlphaFoldDB" id="A0A918FHP5"/>
<gene>
    <name evidence="2" type="ORF">GCM10008957_54390</name>
</gene>